<organism evidence="1 2">
    <name type="scientific">Candidatus Nitrosacidococcus tergens</name>
    <dbReference type="NCBI Taxonomy" id="553981"/>
    <lineage>
        <taxon>Bacteria</taxon>
        <taxon>Pseudomonadati</taxon>
        <taxon>Pseudomonadota</taxon>
        <taxon>Gammaproteobacteria</taxon>
        <taxon>Chromatiales</taxon>
        <taxon>Chromatiaceae</taxon>
        <taxon>Candidatus Nitrosacidococcus</taxon>
    </lineage>
</organism>
<protein>
    <submittedName>
        <fullName evidence="1">Uncharacterized protein</fullName>
    </submittedName>
</protein>
<dbReference type="KEGG" id="ntg:NSCAC_0757"/>
<dbReference type="EMBL" id="LR778175">
    <property type="protein sequence ID" value="CAB1275619.1"/>
    <property type="molecule type" value="Genomic_DNA"/>
</dbReference>
<evidence type="ECO:0000313" key="2">
    <source>
        <dbReference type="Proteomes" id="UP000516072"/>
    </source>
</evidence>
<sequence>MNALLKKYQKINFLLLAYFLIVILPFALLGKTVSAEVVYQMDFTQQPDGDAIPWLEKHGFEFQLGAKKLNPRFENHKLVISTSNEEAGLFIKEINVKNAKYIKIKWGVDKYPEGASWDDGIYRVPIAVMVSFGKQKVDSGSVVLPNSPYFIGLFLGEKDQEEYAYTGKYYQKGGRYFCALSGGTTEKTVTTMFNLDEAFKEQFKKGRVPFISSFSFQMNTKDTQGEAEAFIESIEFLTDMG</sequence>
<proteinExistence type="predicted"/>
<evidence type="ECO:0000313" key="1">
    <source>
        <dbReference type="EMBL" id="CAB1275619.1"/>
    </source>
</evidence>
<dbReference type="RefSeq" id="WP_197745066.1">
    <property type="nucleotide sequence ID" value="NZ_LR778175.1"/>
</dbReference>
<dbReference type="AlphaFoldDB" id="A0A7G1Q978"/>
<gene>
    <name evidence="1" type="ORF">NSCAC_0757</name>
</gene>
<dbReference type="Proteomes" id="UP000516072">
    <property type="component" value="Chromosome"/>
</dbReference>
<name>A0A7G1Q978_9GAMM</name>
<reference evidence="1 2" key="1">
    <citation type="submission" date="2020-03" db="EMBL/GenBank/DDBJ databases">
        <authorList>
            <person name="Picone N."/>
        </authorList>
    </citation>
    <scope>NUCLEOTIDE SEQUENCE [LARGE SCALE GENOMIC DNA]</scope>
    <source>
        <strain evidence="1">NSCAC1</strain>
    </source>
</reference>
<keyword evidence="2" id="KW-1185">Reference proteome</keyword>
<accession>A0A7G1Q978</accession>